<dbReference type="AlphaFoldDB" id="A0A0R1VTB2"/>
<dbReference type="EMBL" id="AZFX01000080">
    <property type="protein sequence ID" value="KRM08661.1"/>
    <property type="molecule type" value="Genomic_DNA"/>
</dbReference>
<dbReference type="PATRIC" id="fig|1423735.3.peg.413"/>
<gene>
    <name evidence="1" type="ORF">FC15_GL000400</name>
</gene>
<dbReference type="RefSeq" id="WP_057825321.1">
    <property type="nucleotide sequence ID" value="NZ_AZFX01000080.1"/>
</dbReference>
<dbReference type="STRING" id="1423735.FC15_GL000400"/>
<accession>A0A0R1VTB2</accession>
<reference evidence="1 2" key="1">
    <citation type="journal article" date="2015" name="Genome Announc.">
        <title>Expanding the biotechnology potential of lactobacilli through comparative genomics of 213 strains and associated genera.</title>
        <authorList>
            <person name="Sun Z."/>
            <person name="Harris H.M."/>
            <person name="McCann A."/>
            <person name="Guo C."/>
            <person name="Argimon S."/>
            <person name="Zhang W."/>
            <person name="Yang X."/>
            <person name="Jeffery I.B."/>
            <person name="Cooney J.C."/>
            <person name="Kagawa T.F."/>
            <person name="Liu W."/>
            <person name="Song Y."/>
            <person name="Salvetti E."/>
            <person name="Wrobel A."/>
            <person name="Rasinkangas P."/>
            <person name="Parkhill J."/>
            <person name="Rea M.C."/>
            <person name="O'Sullivan O."/>
            <person name="Ritari J."/>
            <person name="Douillard F.P."/>
            <person name="Paul Ross R."/>
            <person name="Yang R."/>
            <person name="Briner A.E."/>
            <person name="Felis G.E."/>
            <person name="de Vos W.M."/>
            <person name="Barrangou R."/>
            <person name="Klaenhammer T.R."/>
            <person name="Caufield P.W."/>
            <person name="Cui Y."/>
            <person name="Zhang H."/>
            <person name="O'Toole P.W."/>
        </authorList>
    </citation>
    <scope>NUCLEOTIDE SEQUENCE [LARGE SCALE GENOMIC DNA]</scope>
    <source>
        <strain evidence="1 2">DSM 17758</strain>
    </source>
</reference>
<comment type="caution">
    <text evidence="1">The sequence shown here is derived from an EMBL/GenBank/DDBJ whole genome shotgun (WGS) entry which is preliminary data.</text>
</comment>
<sequence length="80" mass="8912">MALMTEMNSSVMTGHDLQEALSQYCEFYNVDPETVVDQALDNFLSEHNQVVVSLVRGYAEMAALNAEICQEYSGCEAKID</sequence>
<dbReference type="Proteomes" id="UP000051315">
    <property type="component" value="Unassembled WGS sequence"/>
</dbReference>
<evidence type="ECO:0008006" key="3">
    <source>
        <dbReference type="Google" id="ProtNLM"/>
    </source>
</evidence>
<keyword evidence="2" id="KW-1185">Reference proteome</keyword>
<protein>
    <recommendedName>
        <fullName evidence="3">Antitoxin</fullName>
    </recommendedName>
</protein>
<dbReference type="InterPro" id="IPR013321">
    <property type="entry name" value="Arc_rbn_hlx_hlx"/>
</dbReference>
<name>A0A0R1VTB2_9LACO</name>
<dbReference type="Gene3D" id="1.10.1220.10">
    <property type="entry name" value="Met repressor-like"/>
    <property type="match status" value="1"/>
</dbReference>
<evidence type="ECO:0000313" key="1">
    <source>
        <dbReference type="EMBL" id="KRM08661.1"/>
    </source>
</evidence>
<organism evidence="1 2">
    <name type="scientific">Lapidilactobacillus concavus DSM 17758</name>
    <dbReference type="NCBI Taxonomy" id="1423735"/>
    <lineage>
        <taxon>Bacteria</taxon>
        <taxon>Bacillati</taxon>
        <taxon>Bacillota</taxon>
        <taxon>Bacilli</taxon>
        <taxon>Lactobacillales</taxon>
        <taxon>Lactobacillaceae</taxon>
        <taxon>Lapidilactobacillus</taxon>
    </lineage>
</organism>
<proteinExistence type="predicted"/>
<dbReference type="GO" id="GO:0006355">
    <property type="term" value="P:regulation of DNA-templated transcription"/>
    <property type="evidence" value="ECO:0007669"/>
    <property type="project" value="InterPro"/>
</dbReference>
<dbReference type="OrthoDB" id="2166423at2"/>
<evidence type="ECO:0000313" key="2">
    <source>
        <dbReference type="Proteomes" id="UP000051315"/>
    </source>
</evidence>